<dbReference type="SMART" id="SM00513">
    <property type="entry name" value="SAP"/>
    <property type="match status" value="1"/>
</dbReference>
<dbReference type="EMBL" id="KV453850">
    <property type="protein sequence ID" value="ODV86223.1"/>
    <property type="molecule type" value="Genomic_DNA"/>
</dbReference>
<feature type="compositionally biased region" description="Polar residues" evidence="1">
    <location>
        <begin position="134"/>
        <end position="151"/>
    </location>
</feature>
<dbReference type="AlphaFoldDB" id="A0A1E4T391"/>
<dbReference type="InterPro" id="IPR003034">
    <property type="entry name" value="SAP_dom"/>
</dbReference>
<accession>A0A1E4T391</accession>
<gene>
    <name evidence="3" type="ORF">CANARDRAFT_130438</name>
</gene>
<protein>
    <recommendedName>
        <fullName evidence="2">SAP domain-containing protein</fullName>
    </recommendedName>
</protein>
<evidence type="ECO:0000313" key="4">
    <source>
        <dbReference type="Proteomes" id="UP000094801"/>
    </source>
</evidence>
<feature type="region of interest" description="Disordered" evidence="1">
    <location>
        <begin position="131"/>
        <end position="208"/>
    </location>
</feature>
<proteinExistence type="predicted"/>
<evidence type="ECO:0000256" key="1">
    <source>
        <dbReference type="SAM" id="MobiDB-lite"/>
    </source>
</evidence>
<dbReference type="Gene3D" id="1.10.720.30">
    <property type="entry name" value="SAP domain"/>
    <property type="match status" value="1"/>
</dbReference>
<dbReference type="Pfam" id="PF02037">
    <property type="entry name" value="SAP"/>
    <property type="match status" value="1"/>
</dbReference>
<dbReference type="OrthoDB" id="3993201at2759"/>
<evidence type="ECO:0000313" key="3">
    <source>
        <dbReference type="EMBL" id="ODV86223.1"/>
    </source>
</evidence>
<reference evidence="4" key="1">
    <citation type="submission" date="2016-04" db="EMBL/GenBank/DDBJ databases">
        <title>Comparative genomics of biotechnologically important yeasts.</title>
        <authorList>
            <consortium name="DOE Joint Genome Institute"/>
            <person name="Riley R."/>
            <person name="Haridas S."/>
            <person name="Wolfe K.H."/>
            <person name="Lopes M.R."/>
            <person name="Hittinger C.T."/>
            <person name="Goker M."/>
            <person name="Salamov A."/>
            <person name="Wisecaver J."/>
            <person name="Long T.M."/>
            <person name="Aerts A.L."/>
            <person name="Barry K."/>
            <person name="Choi C."/>
            <person name="Clum A."/>
            <person name="Coughlan A.Y."/>
            <person name="Deshpande S."/>
            <person name="Douglass A.P."/>
            <person name="Hanson S.J."/>
            <person name="Klenk H.-P."/>
            <person name="Labutti K."/>
            <person name="Lapidus A."/>
            <person name="Lindquist E."/>
            <person name="Lipzen A."/>
            <person name="Meier-Kolthoff J.P."/>
            <person name="Ohm R.A."/>
            <person name="Otillar R.P."/>
            <person name="Pangilinan J."/>
            <person name="Peng Y."/>
            <person name="Rokas A."/>
            <person name="Rosa C.A."/>
            <person name="Scheuner C."/>
            <person name="Sibirny A.A."/>
            <person name="Slot J.C."/>
            <person name="Stielow J.B."/>
            <person name="Sun H."/>
            <person name="Kurtzman C.P."/>
            <person name="Blackwell M."/>
            <person name="Grigoriev I.V."/>
            <person name="Jeffries T.W."/>
        </authorList>
    </citation>
    <scope>NUCLEOTIDE SEQUENCE [LARGE SCALE GENOMIC DNA]</scope>
    <source>
        <strain evidence="4">NRRL YB-2248</strain>
    </source>
</reference>
<dbReference type="Proteomes" id="UP000094801">
    <property type="component" value="Unassembled WGS sequence"/>
</dbReference>
<sequence length="309" mass="33774">MLRSARSLPTLRVFYQQGLKQEASNTTLHTTYPKAAPINASSSRYLHSTPIQTNVYSNDDSTLTSGSKFVNIFKRGVHQTTKKQTVLLDYNSSGKYSSMNLQGLKMECKKRGLKISGKKIELVQRLSAADGSVNMASPSESRKFTTSTKTEAPSKLKKMIKGSQKQSLQEQPVVPKSSVRSDSKTQERTMSSTPTAQKKGDSSTIDFFKVPQNPFPEPDGIPPLKIPSLSTEASKKDKPVVLASPIGEVHIAEESSSTISSAGEILSKGELEGTAEPSKKPDAKDAWFFGTFAVLTVGWWSLKDKDGRH</sequence>
<feature type="domain" description="SAP" evidence="2">
    <location>
        <begin position="96"/>
        <end position="130"/>
    </location>
</feature>
<dbReference type="SUPFAM" id="SSF68906">
    <property type="entry name" value="SAP domain"/>
    <property type="match status" value="1"/>
</dbReference>
<dbReference type="STRING" id="983967.A0A1E4T391"/>
<dbReference type="PROSITE" id="PS50800">
    <property type="entry name" value="SAP"/>
    <property type="match status" value="1"/>
</dbReference>
<dbReference type="InterPro" id="IPR036361">
    <property type="entry name" value="SAP_dom_sf"/>
</dbReference>
<organism evidence="3 4">
    <name type="scientific">[Candida] arabinofermentans NRRL YB-2248</name>
    <dbReference type="NCBI Taxonomy" id="983967"/>
    <lineage>
        <taxon>Eukaryota</taxon>
        <taxon>Fungi</taxon>
        <taxon>Dikarya</taxon>
        <taxon>Ascomycota</taxon>
        <taxon>Saccharomycotina</taxon>
        <taxon>Pichiomycetes</taxon>
        <taxon>Pichiales</taxon>
        <taxon>Pichiaceae</taxon>
        <taxon>Ogataea</taxon>
        <taxon>Ogataea/Candida clade</taxon>
    </lineage>
</organism>
<evidence type="ECO:0000259" key="2">
    <source>
        <dbReference type="PROSITE" id="PS50800"/>
    </source>
</evidence>
<keyword evidence="4" id="KW-1185">Reference proteome</keyword>
<name>A0A1E4T391_9ASCO</name>